<gene>
    <name evidence="1" type="ORF">IFR04_003612</name>
</gene>
<evidence type="ECO:0000313" key="1">
    <source>
        <dbReference type="EMBL" id="KAG4423246.1"/>
    </source>
</evidence>
<protein>
    <submittedName>
        <fullName evidence="1">Uncharacterized protein</fullName>
    </submittedName>
</protein>
<sequence length="175" mass="20300">MYPQALELYYKINFFTLDGITKDILKKVSRKAIANTRNLCIDNRDDALGPLRRVLPRRLWSGGRNFRTLVVRSDGPQGFLDCLWVEFCLKRNTSVTKVYYDRGLHHQRLRQHSQIALFEQSKPIMYLSKGLGLPHAEVTDQVAGQACKGYMWNTKSLKPLVWTEEDLSMADFVLY</sequence>
<dbReference type="AlphaFoldDB" id="A0A8H8BTB3"/>
<dbReference type="EMBL" id="JAFJYH010000037">
    <property type="protein sequence ID" value="KAG4423246.1"/>
    <property type="molecule type" value="Genomic_DNA"/>
</dbReference>
<accession>A0A8H8BTB3</accession>
<comment type="caution">
    <text evidence="1">The sequence shown here is derived from an EMBL/GenBank/DDBJ whole genome shotgun (WGS) entry which is preliminary data.</text>
</comment>
<organism evidence="1 2">
    <name type="scientific">Cadophora malorum</name>
    <dbReference type="NCBI Taxonomy" id="108018"/>
    <lineage>
        <taxon>Eukaryota</taxon>
        <taxon>Fungi</taxon>
        <taxon>Dikarya</taxon>
        <taxon>Ascomycota</taxon>
        <taxon>Pezizomycotina</taxon>
        <taxon>Leotiomycetes</taxon>
        <taxon>Helotiales</taxon>
        <taxon>Ploettnerulaceae</taxon>
        <taxon>Cadophora</taxon>
    </lineage>
</organism>
<keyword evidence="2" id="KW-1185">Reference proteome</keyword>
<proteinExistence type="predicted"/>
<name>A0A8H8BTB3_9HELO</name>
<dbReference type="OrthoDB" id="3561275at2759"/>
<evidence type="ECO:0000313" key="2">
    <source>
        <dbReference type="Proteomes" id="UP000664132"/>
    </source>
</evidence>
<reference evidence="1" key="1">
    <citation type="submission" date="2021-02" db="EMBL/GenBank/DDBJ databases">
        <title>Genome sequence Cadophora malorum strain M34.</title>
        <authorList>
            <person name="Stefanovic E."/>
            <person name="Vu D."/>
            <person name="Scully C."/>
            <person name="Dijksterhuis J."/>
            <person name="Roader J."/>
            <person name="Houbraken J."/>
        </authorList>
    </citation>
    <scope>NUCLEOTIDE SEQUENCE</scope>
    <source>
        <strain evidence="1">M34</strain>
    </source>
</reference>
<dbReference type="Proteomes" id="UP000664132">
    <property type="component" value="Unassembled WGS sequence"/>
</dbReference>